<evidence type="ECO:0000256" key="2">
    <source>
        <dbReference type="SAM" id="SignalP"/>
    </source>
</evidence>
<evidence type="ECO:0008006" key="5">
    <source>
        <dbReference type="Google" id="ProtNLM"/>
    </source>
</evidence>
<keyword evidence="2" id="KW-0732">Signal</keyword>
<accession>A0A5M6IK08</accession>
<dbReference type="EMBL" id="VWPK01000079">
    <property type="protein sequence ID" value="KAA5608522.1"/>
    <property type="molecule type" value="Genomic_DNA"/>
</dbReference>
<keyword evidence="4" id="KW-1185">Reference proteome</keyword>
<feature type="compositionally biased region" description="Low complexity" evidence="1">
    <location>
        <begin position="79"/>
        <end position="89"/>
    </location>
</feature>
<dbReference type="Proteomes" id="UP000325255">
    <property type="component" value="Unassembled WGS sequence"/>
</dbReference>
<proteinExistence type="predicted"/>
<feature type="region of interest" description="Disordered" evidence="1">
    <location>
        <begin position="24"/>
        <end position="129"/>
    </location>
</feature>
<feature type="signal peptide" evidence="2">
    <location>
        <begin position="1"/>
        <end position="26"/>
    </location>
</feature>
<reference evidence="3 4" key="1">
    <citation type="submission" date="2019-09" db="EMBL/GenBank/DDBJ databases">
        <title>Genome sequence of Rhodovastum atsumiense, a diverse member of the Acetobacteraceae family of non-sulfur purple photosynthetic bacteria.</title>
        <authorList>
            <person name="Meyer T."/>
            <person name="Kyndt J."/>
        </authorList>
    </citation>
    <scope>NUCLEOTIDE SEQUENCE [LARGE SCALE GENOMIC DNA]</scope>
    <source>
        <strain evidence="3 4">DSM 21279</strain>
    </source>
</reference>
<dbReference type="OrthoDB" id="5298536at2"/>
<comment type="caution">
    <text evidence="3">The sequence shown here is derived from an EMBL/GenBank/DDBJ whole genome shotgun (WGS) entry which is preliminary data.</text>
</comment>
<name>A0A5M6IK08_9PROT</name>
<organism evidence="3 4">
    <name type="scientific">Rhodovastum atsumiense</name>
    <dbReference type="NCBI Taxonomy" id="504468"/>
    <lineage>
        <taxon>Bacteria</taxon>
        <taxon>Pseudomonadati</taxon>
        <taxon>Pseudomonadota</taxon>
        <taxon>Alphaproteobacteria</taxon>
        <taxon>Acetobacterales</taxon>
        <taxon>Acetobacteraceae</taxon>
        <taxon>Rhodovastum</taxon>
    </lineage>
</organism>
<gene>
    <name evidence="3" type="ORF">F1189_28720</name>
</gene>
<evidence type="ECO:0000313" key="3">
    <source>
        <dbReference type="EMBL" id="KAA5608522.1"/>
    </source>
</evidence>
<dbReference type="AlphaFoldDB" id="A0A5M6IK08"/>
<evidence type="ECO:0000313" key="4">
    <source>
        <dbReference type="Proteomes" id="UP000325255"/>
    </source>
</evidence>
<sequence>MIMGSRPSRLMFLVAATVMVTGGAQADDAPPPDAVPSAARAAPPPVSRPAASEATSATPRGAGTPEIVRPGGGMIAGVPLTTRPPTTLPVSASPPARTERQPGILVSTETSSADTRPPRPIAAAAVPTPSVPAELRKTAAAIPKPTPAQQSLISTGVATVVVRPGEANIFPVSAGRPNRIVTPFQRAKVSTEAVDGIEVRGGVVYVTPAGDGPVSMFITEEGDESVALSATLVPSHMPPVHLELQLPPDLVARSPGRRAPQDVTAADKFERGQAYVDMLRTLMRGLALGRVPHGFELLGQPPAKATAPVCAPGPVRVDFSRGQYLRGSRIEVWVGVVANPRSEAVDFVESWCGGAEVMSVALSPSPLVPAGGASEIYIARRIPAQEEDRSQIRPVLVSRGK</sequence>
<feature type="chain" id="PRO_5024384190" description="TraK protein" evidence="2">
    <location>
        <begin position="27"/>
        <end position="401"/>
    </location>
</feature>
<protein>
    <recommendedName>
        <fullName evidence="5">TraK protein</fullName>
    </recommendedName>
</protein>
<evidence type="ECO:0000256" key="1">
    <source>
        <dbReference type="SAM" id="MobiDB-lite"/>
    </source>
</evidence>